<name>X1GSB6_9ZZZZ</name>
<dbReference type="AlphaFoldDB" id="X1GSB6"/>
<proteinExistence type="predicted"/>
<reference evidence="1" key="1">
    <citation type="journal article" date="2014" name="Front. Microbiol.">
        <title>High frequency of phylogenetically diverse reductive dehalogenase-homologous genes in deep subseafloor sedimentary metagenomes.</title>
        <authorList>
            <person name="Kawai M."/>
            <person name="Futagami T."/>
            <person name="Toyoda A."/>
            <person name="Takaki Y."/>
            <person name="Nishi S."/>
            <person name="Hori S."/>
            <person name="Arai W."/>
            <person name="Tsubouchi T."/>
            <person name="Morono Y."/>
            <person name="Uchiyama I."/>
            <person name="Ito T."/>
            <person name="Fujiyama A."/>
            <person name="Inagaki F."/>
            <person name="Takami H."/>
        </authorList>
    </citation>
    <scope>NUCLEOTIDE SEQUENCE</scope>
    <source>
        <strain evidence="1">Expedition CK06-06</strain>
    </source>
</reference>
<comment type="caution">
    <text evidence="1">The sequence shown here is derived from an EMBL/GenBank/DDBJ whole genome shotgun (WGS) entry which is preliminary data.</text>
</comment>
<feature type="non-terminal residue" evidence="1">
    <location>
        <position position="61"/>
    </location>
</feature>
<protein>
    <submittedName>
        <fullName evidence="1">Uncharacterized protein</fullName>
    </submittedName>
</protein>
<organism evidence="1">
    <name type="scientific">marine sediment metagenome</name>
    <dbReference type="NCBI Taxonomy" id="412755"/>
    <lineage>
        <taxon>unclassified sequences</taxon>
        <taxon>metagenomes</taxon>
        <taxon>ecological metagenomes</taxon>
    </lineage>
</organism>
<sequence length="61" mass="6762">MTEIPIEKWFGIGGLTVISFPVEAEYFVLNQIRNDLGDESLALIHSKPVSSDTKKTILIDA</sequence>
<accession>X1GSB6</accession>
<gene>
    <name evidence="1" type="ORF">S03H2_25793</name>
</gene>
<dbReference type="EMBL" id="BARU01014709">
    <property type="protein sequence ID" value="GAH35913.1"/>
    <property type="molecule type" value="Genomic_DNA"/>
</dbReference>
<evidence type="ECO:0000313" key="1">
    <source>
        <dbReference type="EMBL" id="GAH35913.1"/>
    </source>
</evidence>